<dbReference type="GO" id="GO:0006751">
    <property type="term" value="P:glutathione catabolic process"/>
    <property type="evidence" value="ECO:0007669"/>
    <property type="project" value="InterPro"/>
</dbReference>
<evidence type="ECO:0000313" key="3">
    <source>
        <dbReference type="EMBL" id="AWK89282.1"/>
    </source>
</evidence>
<protein>
    <recommendedName>
        <fullName evidence="1">glutathione-specific gamma-glutamylcyclotransferase</fullName>
        <ecNumber evidence="1">4.3.2.7</ecNumber>
    </recommendedName>
</protein>
<gene>
    <name evidence="3" type="ORF">DEW08_23420</name>
</gene>
<evidence type="ECO:0000256" key="2">
    <source>
        <dbReference type="ARBA" id="ARBA00023239"/>
    </source>
</evidence>
<evidence type="ECO:0000256" key="1">
    <source>
        <dbReference type="ARBA" id="ARBA00012344"/>
    </source>
</evidence>
<dbReference type="AlphaFoldDB" id="A0A2S2CXN6"/>
<keyword evidence="3" id="KW-0614">Plasmid</keyword>
<name>A0A2S2CXN6_9PROT</name>
<geneLocation type="plasmid" evidence="3 4">
    <name>unnamed1</name>
</geneLocation>
<keyword evidence="2" id="KW-0456">Lyase</keyword>
<dbReference type="GO" id="GO:0061928">
    <property type="term" value="F:glutathione specific gamma-glutamylcyclotransferase activity"/>
    <property type="evidence" value="ECO:0007669"/>
    <property type="project" value="UniProtKB-EC"/>
</dbReference>
<evidence type="ECO:0000313" key="4">
    <source>
        <dbReference type="Proteomes" id="UP000245629"/>
    </source>
</evidence>
<dbReference type="InterPro" id="IPR036568">
    <property type="entry name" value="GGCT-like_sf"/>
</dbReference>
<reference evidence="4" key="1">
    <citation type="submission" date="2018-05" db="EMBL/GenBank/DDBJ databases">
        <title>Azospirillum thermophila sp. nov., a novel isolated from hot spring.</title>
        <authorList>
            <person name="Zhao Z."/>
        </authorList>
    </citation>
    <scope>NUCLEOTIDE SEQUENCE [LARGE SCALE GENOMIC DNA]</scope>
    <source>
        <strain evidence="4">CFH 70021</strain>
        <plasmid evidence="4">unnamed1</plasmid>
    </source>
</reference>
<dbReference type="KEGG" id="azz:DEW08_23420"/>
<dbReference type="InterPro" id="IPR013024">
    <property type="entry name" value="GGCT-like"/>
</dbReference>
<accession>A0A2S2CXN6</accession>
<dbReference type="EC" id="4.3.2.7" evidence="1"/>
<dbReference type="EMBL" id="CP029356">
    <property type="protein sequence ID" value="AWK89282.1"/>
    <property type="molecule type" value="Genomic_DNA"/>
</dbReference>
<dbReference type="Pfam" id="PF04752">
    <property type="entry name" value="ChaC"/>
    <property type="match status" value="1"/>
</dbReference>
<keyword evidence="3" id="KW-0808">Transferase</keyword>
<dbReference type="SUPFAM" id="SSF110857">
    <property type="entry name" value="Gamma-glutamyl cyclotransferase-like"/>
    <property type="match status" value="1"/>
</dbReference>
<dbReference type="GO" id="GO:0016740">
    <property type="term" value="F:transferase activity"/>
    <property type="evidence" value="ECO:0007669"/>
    <property type="project" value="UniProtKB-KW"/>
</dbReference>
<dbReference type="CDD" id="cd06661">
    <property type="entry name" value="GGCT_like"/>
    <property type="match status" value="1"/>
</dbReference>
<dbReference type="Gene3D" id="3.10.490.10">
    <property type="entry name" value="Gamma-glutamyl cyclotransferase-like"/>
    <property type="match status" value="1"/>
</dbReference>
<dbReference type="GO" id="GO:0005737">
    <property type="term" value="C:cytoplasm"/>
    <property type="evidence" value="ECO:0007669"/>
    <property type="project" value="TreeGrafter"/>
</dbReference>
<dbReference type="OrthoDB" id="9795692at2"/>
<organism evidence="3 4">
    <name type="scientific">Azospirillum thermophilum</name>
    <dbReference type="NCBI Taxonomy" id="2202148"/>
    <lineage>
        <taxon>Bacteria</taxon>
        <taxon>Pseudomonadati</taxon>
        <taxon>Pseudomonadota</taxon>
        <taxon>Alphaproteobacteria</taxon>
        <taxon>Rhodospirillales</taxon>
        <taxon>Azospirillaceae</taxon>
        <taxon>Azospirillum</taxon>
    </lineage>
</organism>
<dbReference type="PANTHER" id="PTHR12192:SF2">
    <property type="entry name" value="GLUTATHIONE-SPECIFIC GAMMA-GLUTAMYLCYCLOTRANSFERASE 2"/>
    <property type="match status" value="1"/>
</dbReference>
<proteinExistence type="predicted"/>
<dbReference type="PANTHER" id="PTHR12192">
    <property type="entry name" value="CATION TRANSPORT PROTEIN CHAC-RELATED"/>
    <property type="match status" value="1"/>
</dbReference>
<keyword evidence="4" id="KW-1185">Reference proteome</keyword>
<sequence length="182" mass="20584">MGGQDVWVFGYGSLMWNPGFPFRERHAAVLNGYHRRFCVSSHRYRGTPERPGLVLGLDRGGSCRGIVFRIAAADVPRALDYLWEREMDNRVYLPKMLRVRLRDGRTEAGEAAVEACCFVVNRAHHQYCGFLDETAMIERIAGCCGQRGPNIDYLANTVEHLEELGIRDTALYRLYLAATGRG</sequence>
<dbReference type="Proteomes" id="UP000245629">
    <property type="component" value="Plasmid unnamed1"/>
</dbReference>
<dbReference type="InterPro" id="IPR006840">
    <property type="entry name" value="ChaC"/>
</dbReference>